<name>A0A843YC76_9RHOB</name>
<dbReference type="AlphaFoldDB" id="A0A843YC76"/>
<comment type="caution">
    <text evidence="1">The sequence shown here is derived from an EMBL/GenBank/DDBJ whole genome shotgun (WGS) entry which is preliminary data.</text>
</comment>
<keyword evidence="2" id="KW-1185">Reference proteome</keyword>
<reference evidence="1 2" key="1">
    <citation type="submission" date="2019-10" db="EMBL/GenBank/DDBJ databases">
        <title>Epibacterium sp. nov., isolated from seawater.</title>
        <authorList>
            <person name="Zhang X."/>
            <person name="Li N."/>
        </authorList>
    </citation>
    <scope>NUCLEOTIDE SEQUENCE [LARGE SCALE GENOMIC DNA]</scope>
    <source>
        <strain evidence="1 2">SM1979</strain>
    </source>
</reference>
<gene>
    <name evidence="1" type="ORF">GFB49_00545</name>
</gene>
<accession>A0A843YC76</accession>
<organism evidence="1 2">
    <name type="scientific">Tritonibacter litoralis</name>
    <dbReference type="NCBI Taxonomy" id="2662264"/>
    <lineage>
        <taxon>Bacteria</taxon>
        <taxon>Pseudomonadati</taxon>
        <taxon>Pseudomonadota</taxon>
        <taxon>Alphaproteobacteria</taxon>
        <taxon>Rhodobacterales</taxon>
        <taxon>Paracoccaceae</taxon>
        <taxon>Tritonibacter</taxon>
    </lineage>
</organism>
<proteinExistence type="predicted"/>
<sequence>MTNIKDAKRIMIIGGPGSGKSTLARRLGAALDLPVFHMDREVHWLPGWQERDKAEKMPIVERIIAQPKWVFEGGHSTSYAKRLARADLLIWVDAPLVVRLLRVLRRTVKDRGQTRPDMQDGCPEQLANLPGFLWFIIRIHRPSQGKKRALFEQAQIPKCHLTSFKQINRFIAEISP</sequence>
<dbReference type="InterPro" id="IPR052922">
    <property type="entry name" value="Cytidylate_Kinase-2"/>
</dbReference>
<dbReference type="PANTHER" id="PTHR37816">
    <property type="entry name" value="YALI0E33011P"/>
    <property type="match status" value="1"/>
</dbReference>
<dbReference type="Gene3D" id="3.40.50.300">
    <property type="entry name" value="P-loop containing nucleotide triphosphate hydrolases"/>
    <property type="match status" value="1"/>
</dbReference>
<dbReference type="InterPro" id="IPR027417">
    <property type="entry name" value="P-loop_NTPase"/>
</dbReference>
<dbReference type="RefSeq" id="WP_153213859.1">
    <property type="nucleotide sequence ID" value="NZ_WIBF01000001.1"/>
</dbReference>
<dbReference type="Pfam" id="PF13238">
    <property type="entry name" value="AAA_18"/>
    <property type="match status" value="1"/>
</dbReference>
<dbReference type="PANTHER" id="PTHR37816:SF3">
    <property type="entry name" value="MODULATES DNA TOPOLOGY"/>
    <property type="match status" value="1"/>
</dbReference>
<protein>
    <recommendedName>
        <fullName evidence="3">Adenylate kinase</fullName>
    </recommendedName>
</protein>
<dbReference type="Proteomes" id="UP000444174">
    <property type="component" value="Unassembled WGS sequence"/>
</dbReference>
<evidence type="ECO:0000313" key="2">
    <source>
        <dbReference type="Proteomes" id="UP000444174"/>
    </source>
</evidence>
<dbReference type="EMBL" id="WIBF01000001">
    <property type="protein sequence ID" value="MQQ06933.1"/>
    <property type="molecule type" value="Genomic_DNA"/>
</dbReference>
<evidence type="ECO:0008006" key="3">
    <source>
        <dbReference type="Google" id="ProtNLM"/>
    </source>
</evidence>
<evidence type="ECO:0000313" key="1">
    <source>
        <dbReference type="EMBL" id="MQQ06933.1"/>
    </source>
</evidence>
<dbReference type="SUPFAM" id="SSF52540">
    <property type="entry name" value="P-loop containing nucleoside triphosphate hydrolases"/>
    <property type="match status" value="1"/>
</dbReference>